<comment type="similarity">
    <text evidence="2 7">Belongs to the major facilitator superfamily. Sugar transporter (TC 2.A.1.1) family.</text>
</comment>
<dbReference type="NCBIfam" id="TIGR00879">
    <property type="entry name" value="SP"/>
    <property type="match status" value="1"/>
</dbReference>
<feature type="transmembrane region" description="Helical" evidence="8">
    <location>
        <begin position="183"/>
        <end position="205"/>
    </location>
</feature>
<protein>
    <submittedName>
        <fullName evidence="10">General substrate transporter</fullName>
    </submittedName>
</protein>
<dbReference type="PANTHER" id="PTHR48020">
    <property type="entry name" value="PROTON MYO-INOSITOL COTRANSPORTER"/>
    <property type="match status" value="1"/>
</dbReference>
<dbReference type="VEuPathDB" id="FungiDB:LCOR_06617.1"/>
<dbReference type="GO" id="GO:0015791">
    <property type="term" value="P:polyol transmembrane transport"/>
    <property type="evidence" value="ECO:0007669"/>
    <property type="project" value="UniProtKB-ARBA"/>
</dbReference>
<evidence type="ECO:0000256" key="1">
    <source>
        <dbReference type="ARBA" id="ARBA00004141"/>
    </source>
</evidence>
<dbReference type="GO" id="GO:0015798">
    <property type="term" value="P:myo-inositol transport"/>
    <property type="evidence" value="ECO:0007669"/>
    <property type="project" value="UniProtKB-ARBA"/>
</dbReference>
<feature type="transmembrane region" description="Helical" evidence="8">
    <location>
        <begin position="146"/>
        <end position="171"/>
    </location>
</feature>
<dbReference type="PRINTS" id="PR00171">
    <property type="entry name" value="SUGRTRNSPORT"/>
</dbReference>
<reference evidence="10" key="1">
    <citation type="submission" date="2013-08" db="EMBL/GenBank/DDBJ databases">
        <title>Gene expansion shapes genome architecture in the human pathogen Lichtheimia corymbifera: an evolutionary genomics analysis in the ancient terrestrial Mucorales (Mucoromycotina).</title>
        <authorList>
            <person name="Schwartze V.U."/>
            <person name="Winter S."/>
            <person name="Shelest E."/>
            <person name="Marcet-Houben M."/>
            <person name="Horn F."/>
            <person name="Wehner S."/>
            <person name="Hoffmann K."/>
            <person name="Riege K."/>
            <person name="Sammeth M."/>
            <person name="Nowrousian M."/>
            <person name="Valiante V."/>
            <person name="Linde J."/>
            <person name="Jacobsen I.D."/>
            <person name="Marz M."/>
            <person name="Brakhage A.A."/>
            <person name="Gabaldon T."/>
            <person name="Bocker S."/>
            <person name="Voigt K."/>
        </authorList>
    </citation>
    <scope>NUCLEOTIDE SEQUENCE [LARGE SCALE GENOMIC DNA]</scope>
    <source>
        <strain evidence="10">FSU 9682</strain>
    </source>
</reference>
<dbReference type="GO" id="GO:0016020">
    <property type="term" value="C:membrane"/>
    <property type="evidence" value="ECO:0007669"/>
    <property type="project" value="UniProtKB-SubCell"/>
</dbReference>
<feature type="transmembrane region" description="Helical" evidence="8">
    <location>
        <begin position="364"/>
        <end position="385"/>
    </location>
</feature>
<dbReference type="SUPFAM" id="SSF103473">
    <property type="entry name" value="MFS general substrate transporter"/>
    <property type="match status" value="1"/>
</dbReference>
<dbReference type="PANTHER" id="PTHR48020:SF12">
    <property type="entry name" value="PROTON MYO-INOSITOL COTRANSPORTER"/>
    <property type="match status" value="1"/>
</dbReference>
<dbReference type="InterPro" id="IPR036259">
    <property type="entry name" value="MFS_trans_sf"/>
</dbReference>
<dbReference type="Gene3D" id="1.20.1250.20">
    <property type="entry name" value="MFS general substrate transporter like domains"/>
    <property type="match status" value="2"/>
</dbReference>
<dbReference type="AlphaFoldDB" id="A0A068S2K8"/>
<dbReference type="Proteomes" id="UP000027586">
    <property type="component" value="Unassembled WGS sequence"/>
</dbReference>
<feature type="transmembrane region" description="Helical" evidence="8">
    <location>
        <begin position="91"/>
        <end position="110"/>
    </location>
</feature>
<dbReference type="InterPro" id="IPR005829">
    <property type="entry name" value="Sugar_transporter_CS"/>
</dbReference>
<organism evidence="10 11">
    <name type="scientific">Lichtheimia corymbifera JMRC:FSU:9682</name>
    <dbReference type="NCBI Taxonomy" id="1263082"/>
    <lineage>
        <taxon>Eukaryota</taxon>
        <taxon>Fungi</taxon>
        <taxon>Fungi incertae sedis</taxon>
        <taxon>Mucoromycota</taxon>
        <taxon>Mucoromycotina</taxon>
        <taxon>Mucoromycetes</taxon>
        <taxon>Mucorales</taxon>
        <taxon>Lichtheimiaceae</taxon>
        <taxon>Lichtheimia</taxon>
    </lineage>
</organism>
<feature type="transmembrane region" description="Helical" evidence="8">
    <location>
        <begin position="48"/>
        <end position="70"/>
    </location>
</feature>
<dbReference type="Pfam" id="PF00083">
    <property type="entry name" value="Sugar_tr"/>
    <property type="match status" value="2"/>
</dbReference>
<dbReference type="STRING" id="1263082.A0A068S2K8"/>
<keyword evidence="3 7" id="KW-0813">Transport</keyword>
<feature type="transmembrane region" description="Helical" evidence="8">
    <location>
        <begin position="518"/>
        <end position="537"/>
    </location>
</feature>
<dbReference type="InterPro" id="IPR005828">
    <property type="entry name" value="MFS_sugar_transport-like"/>
</dbReference>
<evidence type="ECO:0000259" key="9">
    <source>
        <dbReference type="PROSITE" id="PS50850"/>
    </source>
</evidence>
<feature type="transmembrane region" description="Helical" evidence="8">
    <location>
        <begin position="211"/>
        <end position="233"/>
    </location>
</feature>
<dbReference type="OrthoDB" id="508119at2759"/>
<evidence type="ECO:0000256" key="3">
    <source>
        <dbReference type="ARBA" id="ARBA00022448"/>
    </source>
</evidence>
<accession>A0A068S2K8</accession>
<evidence type="ECO:0000256" key="8">
    <source>
        <dbReference type="SAM" id="Phobius"/>
    </source>
</evidence>
<evidence type="ECO:0000256" key="5">
    <source>
        <dbReference type="ARBA" id="ARBA00022989"/>
    </source>
</evidence>
<keyword evidence="6 8" id="KW-0472">Membrane</keyword>
<feature type="transmembrane region" description="Helical" evidence="8">
    <location>
        <begin position="449"/>
        <end position="471"/>
    </location>
</feature>
<evidence type="ECO:0000256" key="2">
    <source>
        <dbReference type="ARBA" id="ARBA00010992"/>
    </source>
</evidence>
<dbReference type="EMBL" id="CBTN010000030">
    <property type="protein sequence ID" value="CDH55476.1"/>
    <property type="molecule type" value="Genomic_DNA"/>
</dbReference>
<proteinExistence type="inferred from homology"/>
<comment type="subcellular location">
    <subcellularLocation>
        <location evidence="1">Membrane</location>
        <topology evidence="1">Multi-pass membrane protein</topology>
    </subcellularLocation>
</comment>
<gene>
    <name evidence="10" type="ORF">LCOR_06617.1</name>
</gene>
<keyword evidence="11" id="KW-1185">Reference proteome</keyword>
<dbReference type="InterPro" id="IPR020846">
    <property type="entry name" value="MFS_dom"/>
</dbReference>
<keyword evidence="4 8" id="KW-0812">Transmembrane</keyword>
<dbReference type="InterPro" id="IPR050814">
    <property type="entry name" value="Myo-inositol_Transporter"/>
</dbReference>
<dbReference type="PROSITE" id="PS00217">
    <property type="entry name" value="SUGAR_TRANSPORT_2"/>
    <property type="match status" value="1"/>
</dbReference>
<evidence type="ECO:0000256" key="7">
    <source>
        <dbReference type="RuleBase" id="RU003346"/>
    </source>
</evidence>
<feature type="transmembrane region" description="Helical" evidence="8">
    <location>
        <begin position="337"/>
        <end position="357"/>
    </location>
</feature>
<sequence>MATTNAEIDQGDNEKRKGNDIVTTVLKSESIDFHQTEEEEQYLGNASLFTYMLVFCVAIGGFLFGYDTGVISGALQPMQEVFHMSTVRQEVVVSGTTIGAIVGGAAAGVVSSEKERGDPRILPVADIGDACIVIRPIWTKALAKSYAVLLLGRLVVGIGVGMASMLVPVYISELSPRHIRGRLTTLNTLVVTFGQVIAYVINIAFSNVDEGWRYMFGLAGIPALFQLVVMPFLPESPRRSVIVNQPDKAKASLRKIYGESVSESFLDKEVANIAHDVEITRSSTYKDFLLRENYWPLIIACMLQAAQQFSGFNTAMYYAATILRMAGFRSHQDSTTVAIIVSATNMVFTIVAVIVIDRAGRRRMLIITMLIMAAGLLALGATFAAQQGFITAQDDCTAYTTHCARCVMDDKCGWSISQDKCMLLEGLGSDLYESKTGCPPRGNDTAITAMLILFLIIYVAGYALGLGYAPWVIQSEVFPIALRGKGNGVATAVNWICNLVVSITYLSMINTMTTAGTFWFYAGLSLIFWLLVFFFVPETSRHSLEEMKVIFQKKK</sequence>
<dbReference type="PROSITE" id="PS00216">
    <property type="entry name" value="SUGAR_TRANSPORT_1"/>
    <property type="match status" value="1"/>
</dbReference>
<evidence type="ECO:0000256" key="4">
    <source>
        <dbReference type="ARBA" id="ARBA00022692"/>
    </source>
</evidence>
<evidence type="ECO:0000256" key="6">
    <source>
        <dbReference type="ARBA" id="ARBA00023136"/>
    </source>
</evidence>
<evidence type="ECO:0000313" key="10">
    <source>
        <dbReference type="EMBL" id="CDH55476.1"/>
    </source>
</evidence>
<name>A0A068S2K8_9FUNG</name>
<comment type="caution">
    <text evidence="10">The sequence shown here is derived from an EMBL/GenBank/DDBJ whole genome shotgun (WGS) entry which is preliminary data.</text>
</comment>
<dbReference type="GO" id="GO:0022857">
    <property type="term" value="F:transmembrane transporter activity"/>
    <property type="evidence" value="ECO:0007669"/>
    <property type="project" value="InterPro"/>
</dbReference>
<keyword evidence="5 8" id="KW-1133">Transmembrane helix</keyword>
<dbReference type="PROSITE" id="PS50850">
    <property type="entry name" value="MFS"/>
    <property type="match status" value="1"/>
</dbReference>
<feature type="transmembrane region" description="Helical" evidence="8">
    <location>
        <begin position="492"/>
        <end position="512"/>
    </location>
</feature>
<evidence type="ECO:0000313" key="11">
    <source>
        <dbReference type="Proteomes" id="UP000027586"/>
    </source>
</evidence>
<dbReference type="InterPro" id="IPR003663">
    <property type="entry name" value="Sugar/inositol_transpt"/>
</dbReference>
<feature type="domain" description="Major facilitator superfamily (MFS) profile" evidence="9">
    <location>
        <begin position="53"/>
        <end position="540"/>
    </location>
</feature>